<gene>
    <name evidence="1" type="ORF">P6N53_07445</name>
</gene>
<protein>
    <recommendedName>
        <fullName evidence="3">Polymerase/histidinol phosphatase N-terminal domain-containing protein</fullName>
    </recommendedName>
</protein>
<dbReference type="PANTHER" id="PTHR42924:SF3">
    <property type="entry name" value="POLYMERASE_HISTIDINOL PHOSPHATASE N-TERMINAL DOMAIN-CONTAINING PROTEIN"/>
    <property type="match status" value="1"/>
</dbReference>
<comment type="caution">
    <text evidence="1">The sequence shown here is derived from an EMBL/GenBank/DDBJ whole genome shotgun (WGS) entry which is preliminary data.</text>
</comment>
<sequence>MYDYSGVVHIHSCYSDGSSNFEGISRAASQSGAEFVLINDHDTLNGLYKEGEKYLNGVLMLVGLEVTPKRNHFLCYDVESVPSNRLRPEEYVGKVYRDGGFGFLAHPDQKENCLFPAKMHWDNWDLDQPYGVEIWNYFSQWMSSFKNKTELLKSVFFPKACLRPPEPETLMKWDKLGEHRKVPAIAGIDAHGGRQFSWIPTILSSYKYQFRTLRTHVVTKEPLKGDLHHDKRLVLSAIKNGQSYLVNYCAGKIKNFSFFAHSGQKNWLMGEETIYSKDLNLSVKLPSKAHIKLIKDGKMFAKCFGSNLNISDPGPGVYRVEVYKGNIWPRPWIFSNHIYLRTQLG</sequence>
<dbReference type="Proteomes" id="UP001172911">
    <property type="component" value="Unassembled WGS sequence"/>
</dbReference>
<accession>A0AAW7ZCN4</accession>
<evidence type="ECO:0000313" key="2">
    <source>
        <dbReference type="Proteomes" id="UP001172911"/>
    </source>
</evidence>
<reference evidence="1" key="1">
    <citation type="journal article" date="2023" name="J. Hazard. Mater.">
        <title>Anaerobic biodegradation of pyrene and benzo[a]pyrene by a new sulfate-reducing Desulforamulus aquiferis strain DSA.</title>
        <authorList>
            <person name="Zhang Z."/>
            <person name="Sun J."/>
            <person name="Gong X."/>
            <person name="Wang C."/>
            <person name="Wang H."/>
        </authorList>
    </citation>
    <scope>NUCLEOTIDE SEQUENCE</scope>
    <source>
        <strain evidence="1">DSA</strain>
    </source>
</reference>
<dbReference type="EMBL" id="JARPTC010000010">
    <property type="protein sequence ID" value="MDO7787048.1"/>
    <property type="molecule type" value="Genomic_DNA"/>
</dbReference>
<organism evidence="1 2">
    <name type="scientific">Desulforamulus aquiferis</name>
    <dbReference type="NCBI Taxonomy" id="1397668"/>
    <lineage>
        <taxon>Bacteria</taxon>
        <taxon>Bacillati</taxon>
        <taxon>Bacillota</taxon>
        <taxon>Clostridia</taxon>
        <taxon>Eubacteriales</taxon>
        <taxon>Peptococcaceae</taxon>
        <taxon>Desulforamulus</taxon>
    </lineage>
</organism>
<dbReference type="GO" id="GO:0004534">
    <property type="term" value="F:5'-3' RNA exonuclease activity"/>
    <property type="evidence" value="ECO:0007669"/>
    <property type="project" value="TreeGrafter"/>
</dbReference>
<dbReference type="PANTHER" id="PTHR42924">
    <property type="entry name" value="EXONUCLEASE"/>
    <property type="match status" value="1"/>
</dbReference>
<keyword evidence="2" id="KW-1185">Reference proteome</keyword>
<name>A0AAW7ZCN4_9FIRM</name>
<dbReference type="InterPro" id="IPR016195">
    <property type="entry name" value="Pol/histidinol_Pase-like"/>
</dbReference>
<dbReference type="RefSeq" id="WP_304542164.1">
    <property type="nucleotide sequence ID" value="NZ_JARPTC010000010.1"/>
</dbReference>
<proteinExistence type="predicted"/>
<dbReference type="InterPro" id="IPR052018">
    <property type="entry name" value="PHP_domain"/>
</dbReference>
<dbReference type="AlphaFoldDB" id="A0AAW7ZCN4"/>
<dbReference type="Gene3D" id="3.20.20.140">
    <property type="entry name" value="Metal-dependent hydrolases"/>
    <property type="match status" value="1"/>
</dbReference>
<evidence type="ECO:0000313" key="1">
    <source>
        <dbReference type="EMBL" id="MDO7787048.1"/>
    </source>
</evidence>
<evidence type="ECO:0008006" key="3">
    <source>
        <dbReference type="Google" id="ProtNLM"/>
    </source>
</evidence>
<reference evidence="1" key="2">
    <citation type="submission" date="2023-03" db="EMBL/GenBank/DDBJ databases">
        <authorList>
            <person name="Zhang Z."/>
        </authorList>
    </citation>
    <scope>NUCLEOTIDE SEQUENCE</scope>
    <source>
        <strain evidence="1">DSA</strain>
    </source>
</reference>
<dbReference type="CDD" id="cd07432">
    <property type="entry name" value="PHP_HisPPase"/>
    <property type="match status" value="1"/>
</dbReference>
<dbReference type="SUPFAM" id="SSF89550">
    <property type="entry name" value="PHP domain-like"/>
    <property type="match status" value="1"/>
</dbReference>
<dbReference type="GO" id="GO:0035312">
    <property type="term" value="F:5'-3' DNA exonuclease activity"/>
    <property type="evidence" value="ECO:0007669"/>
    <property type="project" value="TreeGrafter"/>
</dbReference>